<feature type="region of interest" description="Disordered" evidence="10">
    <location>
        <begin position="148"/>
        <end position="216"/>
    </location>
</feature>
<feature type="compositionally biased region" description="Basic and acidic residues" evidence="10">
    <location>
        <begin position="201"/>
        <end position="215"/>
    </location>
</feature>
<evidence type="ECO:0000256" key="4">
    <source>
        <dbReference type="ARBA" id="ARBA00022792"/>
    </source>
</evidence>
<dbReference type="VEuPathDB" id="FungiDB:M_BR32_EuGene_00049901"/>
<evidence type="ECO:0000256" key="9">
    <source>
        <dbReference type="ARBA" id="ARBA00025191"/>
    </source>
</evidence>
<name>A0A4P7NDT9_PYROR</name>
<feature type="region of interest" description="Disordered" evidence="10">
    <location>
        <begin position="51"/>
        <end position="77"/>
    </location>
</feature>
<comment type="similarity">
    <text evidence="2">Belongs to the MDM31/MDM32 family.</text>
</comment>
<evidence type="ECO:0000256" key="5">
    <source>
        <dbReference type="ARBA" id="ARBA00022946"/>
    </source>
</evidence>
<keyword evidence="5" id="KW-0809">Transit peptide</keyword>
<keyword evidence="6 11" id="KW-1133">Transmembrane helix</keyword>
<feature type="compositionally biased region" description="Polar residues" evidence="10">
    <location>
        <begin position="51"/>
        <end position="61"/>
    </location>
</feature>
<evidence type="ECO:0000256" key="7">
    <source>
        <dbReference type="ARBA" id="ARBA00023128"/>
    </source>
</evidence>
<evidence type="ECO:0000256" key="1">
    <source>
        <dbReference type="ARBA" id="ARBA00004273"/>
    </source>
</evidence>
<keyword evidence="4" id="KW-0999">Mitochondrion inner membrane</keyword>
<dbReference type="GO" id="GO:0007005">
    <property type="term" value="P:mitochondrion organization"/>
    <property type="evidence" value="ECO:0007669"/>
    <property type="project" value="InterPro"/>
</dbReference>
<dbReference type="GO" id="GO:0000001">
    <property type="term" value="P:mitochondrion inheritance"/>
    <property type="evidence" value="ECO:0007669"/>
    <property type="project" value="InterPro"/>
</dbReference>
<feature type="region of interest" description="Disordered" evidence="10">
    <location>
        <begin position="644"/>
        <end position="673"/>
    </location>
</feature>
<dbReference type="GO" id="GO:0005743">
    <property type="term" value="C:mitochondrial inner membrane"/>
    <property type="evidence" value="ECO:0007669"/>
    <property type="project" value="UniProtKB-SubCell"/>
</dbReference>
<dbReference type="InterPro" id="IPR012571">
    <property type="entry name" value="Mdm31/Mdm32"/>
</dbReference>
<evidence type="ECO:0000256" key="2">
    <source>
        <dbReference type="ARBA" id="ARBA00005687"/>
    </source>
</evidence>
<evidence type="ECO:0000256" key="6">
    <source>
        <dbReference type="ARBA" id="ARBA00022989"/>
    </source>
</evidence>
<sequence>MPSTSNPQLGRQLWAAIRDSIDISSVWIRFPVRTQAARSRFHHRPEEALRSLQQSPFSSAKRSFHTSNTSRQRTTSTIYTKHSPAHIKRNCTSGSLLLLGLETPTSPSTQTTVTTCAGAAADSVLLASGGSSKPSISALARQAWRRNVHTGRGGQQTPRNDQPKTSNDDVKSSTGKDGVSATGSRDGPSSVKSSDQANARPDLKSEANPAPHEETLTESMSKYLHMPKMPHRPTKEELLAAANGFFQRLKVRFKWLSIRSMRPYNADEWGAFVSWFMLGHLVWILVGTTTFFSLIILFVNTVFAQETLAKWIGDYLTQSAGVTVVFESAIVPKWKDGVITFRNVFISRRPGQSKSSVKKGSSTSAAAVAAARQTQPSEEDDGNYTQFDVTINTVNVTLSFYKWWNGTGLLKDVEVKGVRGVLDRTSVRWSDGPHDPFSYRHVHQPGDFEIEHFKLEDLLLTVHQPGGFRPFPVSIYSCELPQLRKQWLYYDFLNANHCSGSFDGSLFTIHPRQIHGVPAGEVGASADHLGEAGAWKKFSRIRIDGLKIDHLNRGVEGPFGWIYEGNVDMVADLMFPADEDDSLGKVMSDFYDKMEDAVTKNRYLRILDKNHRGELGERLSERFSRPATVPMVVLDESKGHVSDYTTADADFGPSSPSSRTEEPRTPEAVDEEEPPRYLVMDLRIHLNDVRAAVPLFTHDISYISQPLVRPIVAYINAKRTYIPVTCRIVKRTSDFNGSWTLYDSGLMDDMSAEVYDAFARNVEDQHSRVRRLKKVGFWTLSMVVHALLAGVAGDLI</sequence>
<gene>
    <name evidence="12" type="ORF">PoMZ_04445</name>
</gene>
<feature type="transmembrane region" description="Helical" evidence="11">
    <location>
        <begin position="775"/>
        <end position="793"/>
    </location>
</feature>
<dbReference type="Pfam" id="PF08118">
    <property type="entry name" value="MDM31_MDM32"/>
    <property type="match status" value="1"/>
</dbReference>
<feature type="compositionally biased region" description="Polar residues" evidence="10">
    <location>
        <begin position="155"/>
        <end position="165"/>
    </location>
</feature>
<evidence type="ECO:0000256" key="8">
    <source>
        <dbReference type="ARBA" id="ARBA00023136"/>
    </source>
</evidence>
<protein>
    <submittedName>
        <fullName evidence="12">Uncharacterized protein</fullName>
    </submittedName>
</protein>
<reference evidence="12 13" key="1">
    <citation type="journal article" date="2019" name="Mol. Biol. Evol.">
        <title>Blast fungal genomes show frequent chromosomal changes, gene gains and losses, and effector gene turnover.</title>
        <authorList>
            <person name="Gomez Luciano L.B."/>
            <person name="Jason Tsai I."/>
            <person name="Chuma I."/>
            <person name="Tosa Y."/>
            <person name="Chen Y.H."/>
            <person name="Li J.Y."/>
            <person name="Li M.Y."/>
            <person name="Jade Lu M.Y."/>
            <person name="Nakayashiki H."/>
            <person name="Li W.H."/>
        </authorList>
    </citation>
    <scope>NUCLEOTIDE SEQUENCE [LARGE SCALE GENOMIC DNA]</scope>
    <source>
        <strain evidence="12">MZ5-1-6</strain>
    </source>
</reference>
<evidence type="ECO:0000256" key="3">
    <source>
        <dbReference type="ARBA" id="ARBA00022692"/>
    </source>
</evidence>
<comment type="function">
    <text evidence="9">Involved in the organization of the mitochondrial membranes and the global structure of the mitochondria. Also required for mitochondrial distribution and mobility as well as for the maintenance of mitochondrial DNA nucleoids structures.</text>
</comment>
<proteinExistence type="inferred from homology"/>
<accession>A0A4P7NDT9</accession>
<dbReference type="AlphaFoldDB" id="A0A4P7NDT9"/>
<comment type="subcellular location">
    <subcellularLocation>
        <location evidence="1">Mitochondrion inner membrane</location>
    </subcellularLocation>
</comment>
<dbReference type="PANTHER" id="PTHR31068:SF0">
    <property type="entry name" value="MITOCHONDRIAL DISTRIBUTION AND MORPHOLOGY PROTEIN 31"/>
    <property type="match status" value="1"/>
</dbReference>
<evidence type="ECO:0000256" key="10">
    <source>
        <dbReference type="SAM" id="MobiDB-lite"/>
    </source>
</evidence>
<evidence type="ECO:0000256" key="11">
    <source>
        <dbReference type="SAM" id="Phobius"/>
    </source>
</evidence>
<evidence type="ECO:0000313" key="12">
    <source>
        <dbReference type="EMBL" id="QBZ59484.1"/>
    </source>
</evidence>
<keyword evidence="8 11" id="KW-0472">Membrane</keyword>
<organism evidence="12 13">
    <name type="scientific">Pyricularia oryzae</name>
    <name type="common">Rice blast fungus</name>
    <name type="synonym">Magnaporthe oryzae</name>
    <dbReference type="NCBI Taxonomy" id="318829"/>
    <lineage>
        <taxon>Eukaryota</taxon>
        <taxon>Fungi</taxon>
        <taxon>Dikarya</taxon>
        <taxon>Ascomycota</taxon>
        <taxon>Pezizomycotina</taxon>
        <taxon>Sordariomycetes</taxon>
        <taxon>Sordariomycetidae</taxon>
        <taxon>Magnaporthales</taxon>
        <taxon>Pyriculariaceae</taxon>
        <taxon>Pyricularia</taxon>
    </lineage>
</organism>
<dbReference type="OMA" id="DFLCAEN"/>
<keyword evidence="3 11" id="KW-0812">Transmembrane</keyword>
<feature type="compositionally biased region" description="Low complexity" evidence="10">
    <location>
        <begin position="66"/>
        <end position="77"/>
    </location>
</feature>
<evidence type="ECO:0000313" key="13">
    <source>
        <dbReference type="Proteomes" id="UP000294847"/>
    </source>
</evidence>
<dbReference type="EMBL" id="CP034206">
    <property type="protein sequence ID" value="QBZ59484.1"/>
    <property type="molecule type" value="Genomic_DNA"/>
</dbReference>
<dbReference type="Proteomes" id="UP000294847">
    <property type="component" value="Chromosome 3"/>
</dbReference>
<dbReference type="PANTHER" id="PTHR31068">
    <property type="entry name" value="MITOCHONDRIAL DISTRIBUTION AND MORPHOLOGY PROTEIN 31"/>
    <property type="match status" value="1"/>
</dbReference>
<feature type="transmembrane region" description="Helical" evidence="11">
    <location>
        <begin position="269"/>
        <end position="299"/>
    </location>
</feature>
<keyword evidence="7" id="KW-0496">Mitochondrion</keyword>